<evidence type="ECO:0000313" key="3">
    <source>
        <dbReference type="Proteomes" id="UP000275078"/>
    </source>
</evidence>
<evidence type="ECO:0000256" key="1">
    <source>
        <dbReference type="SAM" id="MobiDB-lite"/>
    </source>
</evidence>
<feature type="compositionally biased region" description="Basic residues" evidence="1">
    <location>
        <begin position="181"/>
        <end position="191"/>
    </location>
</feature>
<sequence length="324" mass="36653">MHSRETEKRWSCLWCIGSEANQYIHHQHSTRTRILNSPLFPPCEPFCFRLPPSFHKASSTLAETAQLSNTSGNPIRQTERLSLLLLFFVPQQQSVFDIVIGHINNRNEQTSNSTMPIAINHYQSSMFSSSIPEFTQTDNLSSTLSVQATILESPSSSACSSPTSKHHYLRHHSFYMEALSPRRRLSKRRSRLNSTDTQASSVSLPTSMQSFRSTSTAASKAKRLAQRLSLGGLFSRRNSVASEKRKSMGMKAYGHVLPRRRPSTLDFRCIGASDDSYDGLMRASTWRLDIISRPIHVNFKSNVPPTVNWQRPVVDEADWFAGLY</sequence>
<dbReference type="Proteomes" id="UP000275078">
    <property type="component" value="Unassembled WGS sequence"/>
</dbReference>
<keyword evidence="3" id="KW-1185">Reference proteome</keyword>
<reference evidence="2 3" key="1">
    <citation type="journal article" date="2018" name="Nat. Ecol. Evol.">
        <title>Pezizomycetes genomes reveal the molecular basis of ectomycorrhizal truffle lifestyle.</title>
        <authorList>
            <person name="Murat C."/>
            <person name="Payen T."/>
            <person name="Noel B."/>
            <person name="Kuo A."/>
            <person name="Morin E."/>
            <person name="Chen J."/>
            <person name="Kohler A."/>
            <person name="Krizsan K."/>
            <person name="Balestrini R."/>
            <person name="Da Silva C."/>
            <person name="Montanini B."/>
            <person name="Hainaut M."/>
            <person name="Levati E."/>
            <person name="Barry K.W."/>
            <person name="Belfiori B."/>
            <person name="Cichocki N."/>
            <person name="Clum A."/>
            <person name="Dockter R.B."/>
            <person name="Fauchery L."/>
            <person name="Guy J."/>
            <person name="Iotti M."/>
            <person name="Le Tacon F."/>
            <person name="Lindquist E.A."/>
            <person name="Lipzen A."/>
            <person name="Malagnac F."/>
            <person name="Mello A."/>
            <person name="Molinier V."/>
            <person name="Miyauchi S."/>
            <person name="Poulain J."/>
            <person name="Riccioni C."/>
            <person name="Rubini A."/>
            <person name="Sitrit Y."/>
            <person name="Splivallo R."/>
            <person name="Traeger S."/>
            <person name="Wang M."/>
            <person name="Zifcakova L."/>
            <person name="Wipf D."/>
            <person name="Zambonelli A."/>
            <person name="Paolocci F."/>
            <person name="Nowrousian M."/>
            <person name="Ottonello S."/>
            <person name="Baldrian P."/>
            <person name="Spatafora J.W."/>
            <person name="Henrissat B."/>
            <person name="Nagy L.G."/>
            <person name="Aury J.M."/>
            <person name="Wincker P."/>
            <person name="Grigoriev I.V."/>
            <person name="Bonfante P."/>
            <person name="Martin F.M."/>
        </authorList>
    </citation>
    <scope>NUCLEOTIDE SEQUENCE [LARGE SCALE GENOMIC DNA]</scope>
    <source>
        <strain evidence="2 3">RN42</strain>
    </source>
</reference>
<protein>
    <submittedName>
        <fullName evidence="2">Uncharacterized protein</fullName>
    </submittedName>
</protein>
<dbReference type="EMBL" id="ML119701">
    <property type="protein sequence ID" value="RPA79291.1"/>
    <property type="molecule type" value="Genomic_DNA"/>
</dbReference>
<proteinExistence type="predicted"/>
<gene>
    <name evidence="2" type="ORF">BJ508DRAFT_143683</name>
</gene>
<accession>A0A3N4I539</accession>
<dbReference type="AlphaFoldDB" id="A0A3N4I539"/>
<feature type="compositionally biased region" description="Polar residues" evidence="1">
    <location>
        <begin position="193"/>
        <end position="211"/>
    </location>
</feature>
<feature type="region of interest" description="Disordered" evidence="1">
    <location>
        <begin position="181"/>
        <end position="211"/>
    </location>
</feature>
<evidence type="ECO:0000313" key="2">
    <source>
        <dbReference type="EMBL" id="RPA79291.1"/>
    </source>
</evidence>
<organism evidence="2 3">
    <name type="scientific">Ascobolus immersus RN42</name>
    <dbReference type="NCBI Taxonomy" id="1160509"/>
    <lineage>
        <taxon>Eukaryota</taxon>
        <taxon>Fungi</taxon>
        <taxon>Dikarya</taxon>
        <taxon>Ascomycota</taxon>
        <taxon>Pezizomycotina</taxon>
        <taxon>Pezizomycetes</taxon>
        <taxon>Pezizales</taxon>
        <taxon>Ascobolaceae</taxon>
        <taxon>Ascobolus</taxon>
    </lineage>
</organism>
<name>A0A3N4I539_ASCIM</name>